<name>A0ABQ6JFF9_9ACTN</name>
<dbReference type="InterPro" id="IPR011856">
    <property type="entry name" value="tRNA_endonuc-like_dom_sf"/>
</dbReference>
<sequence>MASLQRVLFECKHYKRKVDQGKLHAFRSVLDDIQDAVPTYGVFVTTVGYQSGASSLPETYGLTVLEPA</sequence>
<evidence type="ECO:0000259" key="1">
    <source>
        <dbReference type="Pfam" id="PF04471"/>
    </source>
</evidence>
<dbReference type="InterPro" id="IPR011335">
    <property type="entry name" value="Restrct_endonuc-II-like"/>
</dbReference>
<dbReference type="EMBL" id="BSUZ01000001">
    <property type="protein sequence ID" value="GMA85879.1"/>
    <property type="molecule type" value="Genomic_DNA"/>
</dbReference>
<dbReference type="Pfam" id="PF04471">
    <property type="entry name" value="Mrr_cat"/>
    <property type="match status" value="1"/>
</dbReference>
<protein>
    <recommendedName>
        <fullName evidence="1">Restriction endonuclease type IV Mrr domain-containing protein</fullName>
    </recommendedName>
</protein>
<proteinExistence type="predicted"/>
<evidence type="ECO:0000313" key="3">
    <source>
        <dbReference type="Proteomes" id="UP001157017"/>
    </source>
</evidence>
<feature type="domain" description="Restriction endonuclease type IV Mrr" evidence="1">
    <location>
        <begin position="4"/>
        <end position="55"/>
    </location>
</feature>
<keyword evidence="3" id="KW-1185">Reference proteome</keyword>
<organism evidence="2 3">
    <name type="scientific">Angustibacter aerolatus</name>
    <dbReference type="NCBI Taxonomy" id="1162965"/>
    <lineage>
        <taxon>Bacteria</taxon>
        <taxon>Bacillati</taxon>
        <taxon>Actinomycetota</taxon>
        <taxon>Actinomycetes</taxon>
        <taxon>Kineosporiales</taxon>
        <taxon>Kineosporiaceae</taxon>
    </lineage>
</organism>
<dbReference type="Proteomes" id="UP001157017">
    <property type="component" value="Unassembled WGS sequence"/>
</dbReference>
<dbReference type="SUPFAM" id="SSF52980">
    <property type="entry name" value="Restriction endonuclease-like"/>
    <property type="match status" value="1"/>
</dbReference>
<comment type="caution">
    <text evidence="2">The sequence shown here is derived from an EMBL/GenBank/DDBJ whole genome shotgun (WGS) entry which is preliminary data.</text>
</comment>
<accession>A0ABQ6JFF9</accession>
<evidence type="ECO:0000313" key="2">
    <source>
        <dbReference type="EMBL" id="GMA85879.1"/>
    </source>
</evidence>
<gene>
    <name evidence="2" type="ORF">GCM10025868_11290</name>
</gene>
<reference evidence="3" key="1">
    <citation type="journal article" date="2019" name="Int. J. Syst. Evol. Microbiol.">
        <title>The Global Catalogue of Microorganisms (GCM) 10K type strain sequencing project: providing services to taxonomists for standard genome sequencing and annotation.</title>
        <authorList>
            <consortium name="The Broad Institute Genomics Platform"/>
            <consortium name="The Broad Institute Genome Sequencing Center for Infectious Disease"/>
            <person name="Wu L."/>
            <person name="Ma J."/>
        </authorList>
    </citation>
    <scope>NUCLEOTIDE SEQUENCE [LARGE SCALE GENOMIC DNA]</scope>
    <source>
        <strain evidence="3">NBRC 108730</strain>
    </source>
</reference>
<dbReference type="InterPro" id="IPR007560">
    <property type="entry name" value="Restrct_endonuc_IV_Mrr"/>
</dbReference>
<dbReference type="Gene3D" id="3.40.1350.10">
    <property type="match status" value="1"/>
</dbReference>